<dbReference type="AlphaFoldDB" id="A0A2C5XJG5"/>
<name>A0A2C5XJG5_9HYPO</name>
<dbReference type="EMBL" id="NJET01000025">
    <property type="protein sequence ID" value="PHH64838.1"/>
    <property type="molecule type" value="Genomic_DNA"/>
</dbReference>
<dbReference type="InterPro" id="IPR036915">
    <property type="entry name" value="Cyclin-like_sf"/>
</dbReference>
<comment type="caution">
    <text evidence="2">The sequence shown here is derived from an EMBL/GenBank/DDBJ whole genome shotgun (WGS) entry which is preliminary data.</text>
</comment>
<organism evidence="2 3">
    <name type="scientific">Ophiocordyceps australis</name>
    <dbReference type="NCBI Taxonomy" id="1399860"/>
    <lineage>
        <taxon>Eukaryota</taxon>
        <taxon>Fungi</taxon>
        <taxon>Dikarya</taxon>
        <taxon>Ascomycota</taxon>
        <taxon>Pezizomycotina</taxon>
        <taxon>Sordariomycetes</taxon>
        <taxon>Hypocreomycetidae</taxon>
        <taxon>Hypocreales</taxon>
        <taxon>Ophiocordycipitaceae</taxon>
        <taxon>Ophiocordyceps</taxon>
    </lineage>
</organism>
<protein>
    <recommendedName>
        <fullName evidence="1">Cyclin N-terminal domain-containing protein</fullName>
    </recommendedName>
</protein>
<accession>A0A2C5XJG5</accession>
<dbReference type="SUPFAM" id="SSF47954">
    <property type="entry name" value="Cyclin-like"/>
    <property type="match status" value="1"/>
</dbReference>
<sequence length="244" mass="26426">MSGKDKDESCCYMTYRPLSNLPTPPPWYRDASAAACRSPAAAAALHDGEAFKPQLRGAAIHLVNLIPSAASLTAASVPLVQGMLSRADACLETVALAVCILDSLDGRFARAWRLECPLAHSSLRQMLHIDSVKPELIILAALVIAVKFTEDAPLHRADYYCACWGKGLWAPLQLNATERCIMESLDWRLLPLCDEDCLADAMVDMQLAARQDECHVAARELSPPESVLSRDDGAAEARVVDALG</sequence>
<dbReference type="OrthoDB" id="3877279at2759"/>
<evidence type="ECO:0000313" key="3">
    <source>
        <dbReference type="Proteomes" id="UP000226192"/>
    </source>
</evidence>
<dbReference type="Proteomes" id="UP000226192">
    <property type="component" value="Unassembled WGS sequence"/>
</dbReference>
<evidence type="ECO:0000313" key="2">
    <source>
        <dbReference type="EMBL" id="PHH64838.1"/>
    </source>
</evidence>
<dbReference type="Gene3D" id="1.10.472.10">
    <property type="entry name" value="Cyclin-like"/>
    <property type="match status" value="1"/>
</dbReference>
<keyword evidence="3" id="KW-1185">Reference proteome</keyword>
<evidence type="ECO:0000259" key="1">
    <source>
        <dbReference type="Pfam" id="PF00134"/>
    </source>
</evidence>
<dbReference type="InterPro" id="IPR006671">
    <property type="entry name" value="Cyclin_N"/>
</dbReference>
<dbReference type="Pfam" id="PF00134">
    <property type="entry name" value="Cyclin_N"/>
    <property type="match status" value="1"/>
</dbReference>
<gene>
    <name evidence="2" type="ORF">CDD81_3904</name>
</gene>
<feature type="domain" description="Cyclin N-terminal" evidence="1">
    <location>
        <begin position="129"/>
        <end position="189"/>
    </location>
</feature>
<proteinExistence type="predicted"/>
<reference evidence="2 3" key="1">
    <citation type="submission" date="2017-06" db="EMBL/GenBank/DDBJ databases">
        <title>Ant-infecting Ophiocordyceps genomes reveal a high diversity of potential behavioral manipulation genes and a possible major role for enterotoxins.</title>
        <authorList>
            <person name="De Bekker C."/>
            <person name="Evans H.C."/>
            <person name="Brachmann A."/>
            <person name="Hughes D.P."/>
        </authorList>
    </citation>
    <scope>NUCLEOTIDE SEQUENCE [LARGE SCALE GENOMIC DNA]</scope>
    <source>
        <strain evidence="2 3">Map64</strain>
    </source>
</reference>